<dbReference type="EMBL" id="VXDD01000001">
    <property type="protein sequence ID" value="KAB0304195.1"/>
    <property type="molecule type" value="Genomic_DNA"/>
</dbReference>
<keyword evidence="1" id="KW-0812">Transmembrane</keyword>
<sequence length="163" mass="18904">MKPRNFNKGVASIEFVFGFMSFWLMCVCFIELSYLSFISSVNDLIITESVRESKINQGNYKDSFKQLVSENTQMWAGIIDENKFRMSIYYIDSVNTLAGIIEPCSVIEGESFTQCGSPKGSAIAIYSIEYQYKPIFNFLLNDDFILKREVLSIQEYERDQFYI</sequence>
<reference evidence="2 3" key="1">
    <citation type="submission" date="2019-09" db="EMBL/GenBank/DDBJ databases">
        <title>Vibrio Fortis S7-72.</title>
        <authorList>
            <person name="Das S.K."/>
        </authorList>
    </citation>
    <scope>NUCLEOTIDE SEQUENCE [LARGE SCALE GENOMIC DNA]</scope>
    <source>
        <strain evidence="2 3">S7-72</strain>
    </source>
</reference>
<dbReference type="Proteomes" id="UP000326687">
    <property type="component" value="Unassembled WGS sequence"/>
</dbReference>
<protein>
    <submittedName>
        <fullName evidence="2">Pilus assembly protein</fullName>
    </submittedName>
</protein>
<proteinExistence type="predicted"/>
<feature type="transmembrane region" description="Helical" evidence="1">
    <location>
        <begin position="12"/>
        <end position="37"/>
    </location>
</feature>
<organism evidence="2 3">
    <name type="scientific">Vibrio fortis</name>
    <dbReference type="NCBI Taxonomy" id="212667"/>
    <lineage>
        <taxon>Bacteria</taxon>
        <taxon>Pseudomonadati</taxon>
        <taxon>Pseudomonadota</taxon>
        <taxon>Gammaproteobacteria</taxon>
        <taxon>Vibrionales</taxon>
        <taxon>Vibrionaceae</taxon>
        <taxon>Vibrio</taxon>
    </lineage>
</organism>
<name>A0A5N3SDD2_9VIBR</name>
<gene>
    <name evidence="2" type="ORF">F2Z80_09695</name>
</gene>
<keyword evidence="1" id="KW-0472">Membrane</keyword>
<accession>A0A5N3SDD2</accession>
<evidence type="ECO:0000313" key="2">
    <source>
        <dbReference type="EMBL" id="KAB0304195.1"/>
    </source>
</evidence>
<dbReference type="AlphaFoldDB" id="A0A5N3SDD2"/>
<dbReference type="RefSeq" id="WP_150895391.1">
    <property type="nucleotide sequence ID" value="NZ_VXDD01000001.1"/>
</dbReference>
<evidence type="ECO:0000313" key="3">
    <source>
        <dbReference type="Proteomes" id="UP000326687"/>
    </source>
</evidence>
<comment type="caution">
    <text evidence="2">The sequence shown here is derived from an EMBL/GenBank/DDBJ whole genome shotgun (WGS) entry which is preliminary data.</text>
</comment>
<keyword evidence="1" id="KW-1133">Transmembrane helix</keyword>
<evidence type="ECO:0000256" key="1">
    <source>
        <dbReference type="SAM" id="Phobius"/>
    </source>
</evidence>